<dbReference type="EMBL" id="CZAE01000019">
    <property type="protein sequence ID" value="CUP84684.1"/>
    <property type="molecule type" value="Genomic_DNA"/>
</dbReference>
<protein>
    <submittedName>
        <fullName evidence="2">Uncharacterized protein</fullName>
    </submittedName>
</protein>
<organism evidence="2 4">
    <name type="scientific">Bacteroides faecis</name>
    <dbReference type="NCBI Taxonomy" id="674529"/>
    <lineage>
        <taxon>Bacteria</taxon>
        <taxon>Pseudomonadati</taxon>
        <taxon>Bacteroidota</taxon>
        <taxon>Bacteroidia</taxon>
        <taxon>Bacteroidales</taxon>
        <taxon>Bacteroidaceae</taxon>
        <taxon>Bacteroides</taxon>
    </lineage>
</organism>
<evidence type="ECO:0000313" key="2">
    <source>
        <dbReference type="EMBL" id="CUP84684.1"/>
    </source>
</evidence>
<evidence type="ECO:0000313" key="4">
    <source>
        <dbReference type="Proteomes" id="UP000095606"/>
    </source>
</evidence>
<dbReference type="EMBL" id="CP103141">
    <property type="protein sequence ID" value="UVQ74997.1"/>
    <property type="molecule type" value="Genomic_DNA"/>
</dbReference>
<proteinExistence type="predicted"/>
<evidence type="ECO:0000313" key="5">
    <source>
        <dbReference type="Proteomes" id="UP001060104"/>
    </source>
</evidence>
<dbReference type="Proteomes" id="UP000095606">
    <property type="component" value="Unassembled WGS sequence"/>
</dbReference>
<reference evidence="3" key="2">
    <citation type="submission" date="2022-08" db="EMBL/GenBank/DDBJ databases">
        <title>Genome Sequencing of Bacteroides fragilis Group Isolates with Nanopore Technology.</title>
        <authorList>
            <person name="Tisza M.J."/>
            <person name="Smith D."/>
            <person name="Dekker J.P."/>
        </authorList>
    </citation>
    <scope>NUCLEOTIDE SEQUENCE</scope>
    <source>
        <strain evidence="3">BFG-527</strain>
    </source>
</reference>
<gene>
    <name evidence="2" type="ORF">ERS852461_03522</name>
    <name evidence="3" type="ORF">NXY30_00680</name>
</gene>
<dbReference type="AlphaFoldDB" id="A0A174RGW8"/>
<reference evidence="2 4" key="1">
    <citation type="submission" date="2015-09" db="EMBL/GenBank/DDBJ databases">
        <authorList>
            <consortium name="Pathogen Informatics"/>
        </authorList>
    </citation>
    <scope>NUCLEOTIDE SEQUENCE [LARGE SCALE GENOMIC DNA]</scope>
    <source>
        <strain evidence="2 4">2789STDY5834846</strain>
    </source>
</reference>
<evidence type="ECO:0000313" key="3">
    <source>
        <dbReference type="EMBL" id="UVQ74997.1"/>
    </source>
</evidence>
<accession>A0A174RGW8</accession>
<accession>A0A3E5G8R6</accession>
<dbReference type="RefSeq" id="WP_055270372.1">
    <property type="nucleotide sequence ID" value="NZ_CABMFH010000016.1"/>
</dbReference>
<keyword evidence="5" id="KW-1185">Reference proteome</keyword>
<dbReference type="GeneID" id="69587295"/>
<sequence>MKKQYNILISERKSVPRSKRLREAGQSASSAAVPVSGNAGGAGIGNGSDTGISRDIRVNSPSVGHIITGSVLPSGMRYEQIFRKMLYAPIPATLAGKLSTANDVEFGSAKGTLTYTATRNDNGPMTKAYYDNQEENVLEFAGDDTAIQIATRQLQGNYTKGETYTATVVYAASDDGDINETILTNKISVNVKRKWFAGVCNSIPQTSADARALGTSGFYTGPGTFKFPASNWKIVAVCVPSGTLSELSLTSYPANFAEDKEYCIGPIKISVEGANGSEAIDYNMWYLQTGGLNDPDTFTFKIV</sequence>
<evidence type="ECO:0000256" key="1">
    <source>
        <dbReference type="SAM" id="MobiDB-lite"/>
    </source>
</evidence>
<dbReference type="Proteomes" id="UP001060104">
    <property type="component" value="Chromosome"/>
</dbReference>
<name>A0A174RGW8_9BACE</name>
<feature type="compositionally biased region" description="Gly residues" evidence="1">
    <location>
        <begin position="38"/>
        <end position="48"/>
    </location>
</feature>
<feature type="region of interest" description="Disordered" evidence="1">
    <location>
        <begin position="16"/>
        <end position="53"/>
    </location>
</feature>